<proteinExistence type="predicted"/>
<reference evidence="3" key="1">
    <citation type="submission" date="2020-12" db="UniProtKB">
        <authorList>
            <consortium name="WormBaseParasite"/>
        </authorList>
    </citation>
    <scope>IDENTIFICATION</scope>
    <source>
        <strain evidence="3">MHco3</strain>
    </source>
</reference>
<dbReference type="OMA" id="RFMPYKC"/>
<evidence type="ECO:0000313" key="3">
    <source>
        <dbReference type="WBParaSite" id="HCON_00185980-00001"/>
    </source>
</evidence>
<sequence>LIKGSDNMSDEKDEENPEMLTSSGFWIFKNPDPGFGVTAVSIASNFVLSNMFLYGITGRARLSYLLSMATIPCSVLLCVRDSRKDFEKWKELRVLRLRGVPDRFMPYKCKYDWTEYEKNLQNRSGSN</sequence>
<evidence type="ECO:0000256" key="1">
    <source>
        <dbReference type="SAM" id="Phobius"/>
    </source>
</evidence>
<keyword evidence="1" id="KW-0472">Membrane</keyword>
<keyword evidence="1" id="KW-0812">Transmembrane</keyword>
<dbReference type="AlphaFoldDB" id="A0A7I4Z781"/>
<accession>A0A7I4Z781</accession>
<organism evidence="2 3">
    <name type="scientific">Haemonchus contortus</name>
    <name type="common">Barber pole worm</name>
    <dbReference type="NCBI Taxonomy" id="6289"/>
    <lineage>
        <taxon>Eukaryota</taxon>
        <taxon>Metazoa</taxon>
        <taxon>Ecdysozoa</taxon>
        <taxon>Nematoda</taxon>
        <taxon>Chromadorea</taxon>
        <taxon>Rhabditida</taxon>
        <taxon>Rhabditina</taxon>
        <taxon>Rhabditomorpha</taxon>
        <taxon>Strongyloidea</taxon>
        <taxon>Trichostrongylidae</taxon>
        <taxon>Haemonchus</taxon>
    </lineage>
</organism>
<feature type="transmembrane region" description="Helical" evidence="1">
    <location>
        <begin position="35"/>
        <end position="56"/>
    </location>
</feature>
<dbReference type="OrthoDB" id="5833117at2759"/>
<keyword evidence="2" id="KW-1185">Reference proteome</keyword>
<evidence type="ECO:0000313" key="2">
    <source>
        <dbReference type="Proteomes" id="UP000025227"/>
    </source>
</evidence>
<name>A0A7I4Z781_HAECO</name>
<keyword evidence="1" id="KW-1133">Transmembrane helix</keyword>
<dbReference type="Proteomes" id="UP000025227">
    <property type="component" value="Unplaced"/>
</dbReference>
<dbReference type="WBParaSite" id="HCON_00185980-00001">
    <property type="protein sequence ID" value="HCON_00185980-00001"/>
    <property type="gene ID" value="HCON_00185980"/>
</dbReference>
<protein>
    <submittedName>
        <fullName evidence="3">HIG1 domain-containing protein</fullName>
    </submittedName>
</protein>